<evidence type="ECO:0000313" key="1">
    <source>
        <dbReference type="EMBL" id="RKO21874.1"/>
    </source>
</evidence>
<dbReference type="InterPro" id="IPR036249">
    <property type="entry name" value="Thioredoxin-like_sf"/>
</dbReference>
<dbReference type="Proteomes" id="UP000273159">
    <property type="component" value="Unassembled WGS sequence"/>
</dbReference>
<gene>
    <name evidence="1" type="ORF">D7Z96_15055</name>
</gene>
<reference evidence="2" key="2">
    <citation type="submission" date="2018-10" db="EMBL/GenBank/DDBJ databases">
        <authorList>
            <person name="Wang Y."/>
            <person name="Wang J."/>
            <person name="Yang X."/>
            <person name="Wang Z."/>
            <person name="Huang Y."/>
        </authorList>
    </citation>
    <scope>NUCLEOTIDE SEQUENCE [LARGE SCALE GENOMIC DNA]</scope>
    <source>
        <strain evidence="2">J015</strain>
    </source>
</reference>
<accession>A0A3B0FAB3</accession>
<dbReference type="Gene3D" id="3.40.30.10">
    <property type="entry name" value="Glutaredoxin"/>
    <property type="match status" value="1"/>
</dbReference>
<organism evidence="1 2">
    <name type="scientific">Pseudarthrobacter phenanthrenivorans</name>
    <name type="common">Arthrobacter phenanthrenivorans</name>
    <dbReference type="NCBI Taxonomy" id="361575"/>
    <lineage>
        <taxon>Bacteria</taxon>
        <taxon>Bacillati</taxon>
        <taxon>Actinomycetota</taxon>
        <taxon>Actinomycetes</taxon>
        <taxon>Micrococcales</taxon>
        <taxon>Micrococcaceae</taxon>
        <taxon>Pseudarthrobacter</taxon>
    </lineage>
</organism>
<dbReference type="SUPFAM" id="SSF52833">
    <property type="entry name" value="Thioredoxin-like"/>
    <property type="match status" value="1"/>
</dbReference>
<proteinExistence type="predicted"/>
<reference evidence="1 2" key="1">
    <citation type="submission" date="2018-10" db="EMBL/GenBank/DDBJ databases">
        <title>Genome-guide identification and characterization of bacteria that degrade polycyclic aromatic hydrocarbons and resist hexavalent chromium simultaneously.</title>
        <authorList>
            <person name="Feng H."/>
        </authorList>
    </citation>
    <scope>NUCLEOTIDE SEQUENCE [LARGE SCALE GENOMIC DNA]</scope>
    <source>
        <strain evidence="1 2">J015</strain>
    </source>
</reference>
<sequence>MLAEVQRSSPAAVNYVAVDIAPYETADEIREFLAGNGASTLAFASDTDTRLITAYGINQVSTAVVLDAAGTEVFRAVEPDAAELRTALAAAGAG</sequence>
<name>A0A3B0FAB3_PSEPS</name>
<comment type="caution">
    <text evidence="1">The sequence shown here is derived from an EMBL/GenBank/DDBJ whole genome shotgun (WGS) entry which is preliminary data.</text>
</comment>
<dbReference type="EMBL" id="RBNH01000015">
    <property type="protein sequence ID" value="RKO21874.1"/>
    <property type="molecule type" value="Genomic_DNA"/>
</dbReference>
<protein>
    <submittedName>
        <fullName evidence="1">Alkyl hydroperoxide reductase</fullName>
    </submittedName>
</protein>
<evidence type="ECO:0000313" key="2">
    <source>
        <dbReference type="Proteomes" id="UP000273159"/>
    </source>
</evidence>
<dbReference type="AlphaFoldDB" id="A0A3B0FAB3"/>